<dbReference type="EMBL" id="LGRX02026639">
    <property type="protein sequence ID" value="KAK3250545.1"/>
    <property type="molecule type" value="Genomic_DNA"/>
</dbReference>
<evidence type="ECO:0000313" key="2">
    <source>
        <dbReference type="EMBL" id="KAK3250545.1"/>
    </source>
</evidence>
<gene>
    <name evidence="2" type="ORF">CYMTET_40077</name>
</gene>
<keyword evidence="3" id="KW-1185">Reference proteome</keyword>
<dbReference type="GO" id="GO:0005546">
    <property type="term" value="F:phosphatidylinositol-4,5-bisphosphate binding"/>
    <property type="evidence" value="ECO:0007669"/>
    <property type="project" value="TreeGrafter"/>
</dbReference>
<dbReference type="Gene3D" id="2.30.29.90">
    <property type="match status" value="1"/>
</dbReference>
<dbReference type="InterPro" id="IPR028258">
    <property type="entry name" value="Sec3-PIP2_bind"/>
</dbReference>
<dbReference type="GO" id="GO:0006887">
    <property type="term" value="P:exocytosis"/>
    <property type="evidence" value="ECO:0007669"/>
    <property type="project" value="InterPro"/>
</dbReference>
<comment type="caution">
    <text evidence="2">The sequence shown here is derived from an EMBL/GenBank/DDBJ whole genome shotgun (WGS) entry which is preliminary data.</text>
</comment>
<dbReference type="GO" id="GO:0005886">
    <property type="term" value="C:plasma membrane"/>
    <property type="evidence" value="ECO:0007669"/>
    <property type="project" value="TreeGrafter"/>
</dbReference>
<dbReference type="Proteomes" id="UP001190700">
    <property type="component" value="Unassembled WGS sequence"/>
</dbReference>
<feature type="non-terminal residue" evidence="2">
    <location>
        <position position="380"/>
    </location>
</feature>
<dbReference type="SMART" id="SM01313">
    <property type="entry name" value="Sec3-PIP2_bind"/>
    <property type="match status" value="1"/>
</dbReference>
<sequence length="380" mass="42920">MSWTNVRVLPRSSKWIYEEMEGFFQETDETVKIAIRVAKKKLESSSLLKLGWGSKRNKKSEVGREDKEKYRILCVTVKRSSTTHAYKAKLHSVKQNENEQKGRKPTYTVRETWKLKHLLRVEAASSHGSSSLDFAMTFDNKNATETLCWTACSEEERDCFSAIILHLCRKYLEISPEVEGIDTTVLQDTIAETAVTPGAPGADELESTLVSDKDEKEIEKLLQEYGMDLCKAANFEETLRDEIAALEGANVHALLECHQEHHKVLELVKSAQVNLDDLEQWLMIFSVKLTHMRKDIDTIESRNNRLELQARNNAALLRALTTLVDHLVLPESIVAILSEPNLDVAAVGDAPLRQTLDAANQLCIKLERLDDTAFVPTSAQ</sequence>
<dbReference type="Pfam" id="PF09763">
    <property type="entry name" value="Sec3_CC"/>
    <property type="match status" value="1"/>
</dbReference>
<dbReference type="PANTHER" id="PTHR16092">
    <property type="entry name" value="SEC3/SYNTAXIN-RELATED"/>
    <property type="match status" value="1"/>
</dbReference>
<evidence type="ECO:0000259" key="1">
    <source>
        <dbReference type="SMART" id="SM01313"/>
    </source>
</evidence>
<dbReference type="Pfam" id="PF15277">
    <property type="entry name" value="Sec3-PIP2_bind"/>
    <property type="match status" value="1"/>
</dbReference>
<evidence type="ECO:0000313" key="3">
    <source>
        <dbReference type="Proteomes" id="UP001190700"/>
    </source>
</evidence>
<name>A0AAE0CAW2_9CHLO</name>
<accession>A0AAE0CAW2</accession>
<reference evidence="2 3" key="1">
    <citation type="journal article" date="2015" name="Genome Biol. Evol.">
        <title>Comparative Genomics of a Bacterivorous Green Alga Reveals Evolutionary Causalities and Consequences of Phago-Mixotrophic Mode of Nutrition.</title>
        <authorList>
            <person name="Burns J.A."/>
            <person name="Paasch A."/>
            <person name="Narechania A."/>
            <person name="Kim E."/>
        </authorList>
    </citation>
    <scope>NUCLEOTIDE SEQUENCE [LARGE SCALE GENOMIC DNA]</scope>
    <source>
        <strain evidence="2 3">PLY_AMNH</strain>
    </source>
</reference>
<feature type="domain" description="Exocyst complex component Sec3 PIP2-binding N-terminal" evidence="1">
    <location>
        <begin position="66"/>
        <end position="171"/>
    </location>
</feature>
<protein>
    <recommendedName>
        <fullName evidence="1">Exocyst complex component Sec3 PIP2-binding N-terminal domain-containing protein</fullName>
    </recommendedName>
</protein>
<dbReference type="AlphaFoldDB" id="A0AAE0CAW2"/>
<dbReference type="PANTHER" id="PTHR16092:SF14">
    <property type="entry name" value="EXOCYST COMPLEX COMPONENT 1 ISOFORM X1"/>
    <property type="match status" value="1"/>
</dbReference>
<proteinExistence type="predicted"/>
<organism evidence="2 3">
    <name type="scientific">Cymbomonas tetramitiformis</name>
    <dbReference type="NCBI Taxonomy" id="36881"/>
    <lineage>
        <taxon>Eukaryota</taxon>
        <taxon>Viridiplantae</taxon>
        <taxon>Chlorophyta</taxon>
        <taxon>Pyramimonadophyceae</taxon>
        <taxon>Pyramimonadales</taxon>
        <taxon>Pyramimonadaceae</taxon>
        <taxon>Cymbomonas</taxon>
    </lineage>
</organism>
<dbReference type="GO" id="GO:0006893">
    <property type="term" value="P:Golgi to plasma membrane transport"/>
    <property type="evidence" value="ECO:0007669"/>
    <property type="project" value="TreeGrafter"/>
</dbReference>
<dbReference type="GO" id="GO:0000145">
    <property type="term" value="C:exocyst"/>
    <property type="evidence" value="ECO:0007669"/>
    <property type="project" value="InterPro"/>
</dbReference>
<dbReference type="InterPro" id="IPR019160">
    <property type="entry name" value="Sec3_CC"/>
</dbReference>